<dbReference type="InterPro" id="IPR014032">
    <property type="entry name" value="Peptidase_A24A_bac"/>
</dbReference>
<comment type="subcellular location">
    <subcellularLocation>
        <location evidence="1">Cell inner membrane</location>
        <topology evidence="1">Multi-pass membrane protein</topology>
    </subcellularLocation>
</comment>
<evidence type="ECO:0000256" key="8">
    <source>
        <dbReference type="SAM" id="Phobius"/>
    </source>
</evidence>
<dbReference type="GO" id="GO:0005886">
    <property type="term" value="C:plasma membrane"/>
    <property type="evidence" value="ECO:0007669"/>
    <property type="project" value="UniProtKB-SubCell"/>
</dbReference>
<keyword evidence="4" id="KW-0997">Cell inner membrane</keyword>
<dbReference type="Pfam" id="PF06750">
    <property type="entry name" value="A24_N_bact"/>
    <property type="match status" value="1"/>
</dbReference>
<accession>A0A383CYE2</accession>
<feature type="transmembrane region" description="Helical" evidence="8">
    <location>
        <begin position="101"/>
        <end position="120"/>
    </location>
</feature>
<feature type="domain" description="Prepilin peptidase A24 N-terminal" evidence="10">
    <location>
        <begin position="1"/>
        <end position="43"/>
    </location>
</feature>
<organism evidence="11">
    <name type="scientific">marine metagenome</name>
    <dbReference type="NCBI Taxonomy" id="408172"/>
    <lineage>
        <taxon>unclassified sequences</taxon>
        <taxon>metagenomes</taxon>
        <taxon>ecological metagenomes</taxon>
    </lineage>
</organism>
<evidence type="ECO:0000259" key="10">
    <source>
        <dbReference type="Pfam" id="PF06750"/>
    </source>
</evidence>
<evidence type="ECO:0000259" key="9">
    <source>
        <dbReference type="Pfam" id="PF01478"/>
    </source>
</evidence>
<feature type="transmembrane region" description="Helical" evidence="8">
    <location>
        <begin position="23"/>
        <end position="45"/>
    </location>
</feature>
<feature type="domain" description="Prepilin type IV endopeptidase peptidase" evidence="9">
    <location>
        <begin position="56"/>
        <end position="163"/>
    </location>
</feature>
<dbReference type="InterPro" id="IPR000045">
    <property type="entry name" value="Prepilin_IV_endopep_pep"/>
</dbReference>
<protein>
    <recommendedName>
        <fullName evidence="12">Prepilin peptidase</fullName>
    </recommendedName>
</protein>
<dbReference type="PRINTS" id="PR00864">
    <property type="entry name" value="PREPILNPTASE"/>
</dbReference>
<dbReference type="GO" id="GO:0006465">
    <property type="term" value="P:signal peptide processing"/>
    <property type="evidence" value="ECO:0007669"/>
    <property type="project" value="TreeGrafter"/>
</dbReference>
<feature type="transmembrane region" description="Helical" evidence="8">
    <location>
        <begin position="51"/>
        <end position="67"/>
    </location>
</feature>
<dbReference type="AlphaFoldDB" id="A0A383CYE2"/>
<evidence type="ECO:0008006" key="12">
    <source>
        <dbReference type="Google" id="ProtNLM"/>
    </source>
</evidence>
<dbReference type="Gene3D" id="1.20.120.1220">
    <property type="match status" value="1"/>
</dbReference>
<evidence type="ECO:0000256" key="1">
    <source>
        <dbReference type="ARBA" id="ARBA00004429"/>
    </source>
</evidence>
<keyword evidence="3" id="KW-1003">Cell membrane</keyword>
<comment type="similarity">
    <text evidence="2">Belongs to the peptidase A24 family.</text>
</comment>
<dbReference type="InterPro" id="IPR050882">
    <property type="entry name" value="Prepilin_peptidase/N-MTase"/>
</dbReference>
<dbReference type="GO" id="GO:0004190">
    <property type="term" value="F:aspartic-type endopeptidase activity"/>
    <property type="evidence" value="ECO:0007669"/>
    <property type="project" value="InterPro"/>
</dbReference>
<evidence type="ECO:0000256" key="2">
    <source>
        <dbReference type="ARBA" id="ARBA00005801"/>
    </source>
</evidence>
<evidence type="ECO:0000256" key="5">
    <source>
        <dbReference type="ARBA" id="ARBA00022692"/>
    </source>
</evidence>
<evidence type="ECO:0000256" key="7">
    <source>
        <dbReference type="ARBA" id="ARBA00023136"/>
    </source>
</evidence>
<reference evidence="11" key="1">
    <citation type="submission" date="2018-05" db="EMBL/GenBank/DDBJ databases">
        <authorList>
            <person name="Lanie J.A."/>
            <person name="Ng W.-L."/>
            <person name="Kazmierczak K.M."/>
            <person name="Andrzejewski T.M."/>
            <person name="Davidsen T.M."/>
            <person name="Wayne K.J."/>
            <person name="Tettelin H."/>
            <person name="Glass J.I."/>
            <person name="Rusch D."/>
            <person name="Podicherti R."/>
            <person name="Tsui H.-C.T."/>
            <person name="Winkler M.E."/>
        </authorList>
    </citation>
    <scope>NUCLEOTIDE SEQUENCE</scope>
</reference>
<evidence type="ECO:0000256" key="3">
    <source>
        <dbReference type="ARBA" id="ARBA00022475"/>
    </source>
</evidence>
<evidence type="ECO:0000256" key="4">
    <source>
        <dbReference type="ARBA" id="ARBA00022519"/>
    </source>
</evidence>
<keyword evidence="6 8" id="KW-1133">Transmembrane helix</keyword>
<dbReference type="EMBL" id="UINC01212750">
    <property type="protein sequence ID" value="SVE37212.1"/>
    <property type="molecule type" value="Genomic_DNA"/>
</dbReference>
<feature type="non-terminal residue" evidence="11">
    <location>
        <position position="1"/>
    </location>
</feature>
<dbReference type="PANTHER" id="PTHR30487">
    <property type="entry name" value="TYPE 4 PREPILIN-LIKE PROTEINS LEADER PEPTIDE-PROCESSING ENZYME"/>
    <property type="match status" value="1"/>
</dbReference>
<proteinExistence type="inferred from homology"/>
<evidence type="ECO:0000256" key="6">
    <source>
        <dbReference type="ARBA" id="ARBA00022989"/>
    </source>
</evidence>
<feature type="transmembrane region" description="Helical" evidence="8">
    <location>
        <begin position="180"/>
        <end position="203"/>
    </location>
</feature>
<sequence>WFDNVPVIGYMMLRGRCRECKSIISFVYPVVEVVTAVLFVVHYAVVELSPVLVVRFIFTSAMVVLFVTDLQHRVLPDAVTIPGAIVGWCCSWFSPLGWLDSSIGIVVGGTFLFVVSETYYRIRGREGLGMGDVKMLAMIGAFLGWELTLATLMMASVLGSLVGMMMVISKRGDVRYALPLGSFLAISATVMLVVGQPVLAWYASFY</sequence>
<evidence type="ECO:0000313" key="11">
    <source>
        <dbReference type="EMBL" id="SVE37212.1"/>
    </source>
</evidence>
<gene>
    <name evidence="11" type="ORF">METZ01_LOCUS490066</name>
</gene>
<keyword evidence="7 8" id="KW-0472">Membrane</keyword>
<keyword evidence="5 8" id="KW-0812">Transmembrane</keyword>
<dbReference type="Pfam" id="PF01478">
    <property type="entry name" value="Peptidase_A24"/>
    <property type="match status" value="1"/>
</dbReference>
<feature type="transmembrane region" description="Helical" evidence="8">
    <location>
        <begin position="141"/>
        <end position="168"/>
    </location>
</feature>
<name>A0A383CYE2_9ZZZZ</name>
<dbReference type="PANTHER" id="PTHR30487:SF0">
    <property type="entry name" value="PREPILIN LEADER PEPTIDASE_N-METHYLTRANSFERASE-RELATED"/>
    <property type="match status" value="1"/>
</dbReference>
<feature type="transmembrane region" description="Helical" evidence="8">
    <location>
        <begin position="74"/>
        <end position="95"/>
    </location>
</feature>
<dbReference type="InterPro" id="IPR010627">
    <property type="entry name" value="Prepilin_pept_A24_N"/>
</dbReference>